<keyword evidence="1" id="KW-0732">Signal</keyword>
<dbReference type="AlphaFoldDB" id="K7ZED8"/>
<evidence type="ECO:0000256" key="1">
    <source>
        <dbReference type="SAM" id="SignalP"/>
    </source>
</evidence>
<proteinExistence type="predicted"/>
<name>K7ZED8_BDEBC</name>
<evidence type="ECO:0000313" key="2">
    <source>
        <dbReference type="EMBL" id="AFY00372.1"/>
    </source>
</evidence>
<dbReference type="STRING" id="1069642.Bdt_0665"/>
<evidence type="ECO:0000313" key="3">
    <source>
        <dbReference type="Proteomes" id="UP000010074"/>
    </source>
</evidence>
<dbReference type="Proteomes" id="UP000010074">
    <property type="component" value="Chromosome"/>
</dbReference>
<feature type="signal peptide" evidence="1">
    <location>
        <begin position="1"/>
        <end position="19"/>
    </location>
</feature>
<organism evidence="2 3">
    <name type="scientific">Bdellovibrio bacteriovorus str. Tiberius</name>
    <dbReference type="NCBI Taxonomy" id="1069642"/>
    <lineage>
        <taxon>Bacteria</taxon>
        <taxon>Pseudomonadati</taxon>
        <taxon>Bdellovibrionota</taxon>
        <taxon>Bdellovibrionia</taxon>
        <taxon>Bdellovibrionales</taxon>
        <taxon>Pseudobdellovibrionaceae</taxon>
        <taxon>Bdellovibrio</taxon>
    </lineage>
</organism>
<dbReference type="EMBL" id="CP002930">
    <property type="protein sequence ID" value="AFY00372.1"/>
    <property type="molecule type" value="Genomic_DNA"/>
</dbReference>
<feature type="chain" id="PRO_5003914199" evidence="1">
    <location>
        <begin position="20"/>
        <end position="110"/>
    </location>
</feature>
<sequence>MKHLLLSLTVLLSGAAAQAQDLFCKLTVNSEVMVDTKVSTVVGKNAAIGTYDNYQISVRNQGAGKFYIEVYETNVSRSYADGVLRTEEDETKWTLWSREILMEASCRLAI</sequence>
<accession>K7ZED8</accession>
<dbReference type="KEGG" id="bbat:Bdt_0665"/>
<dbReference type="OrthoDB" id="5297362at2"/>
<dbReference type="PATRIC" id="fig|1069642.3.peg.658"/>
<dbReference type="RefSeq" id="WP_015089851.1">
    <property type="nucleotide sequence ID" value="NC_019567.1"/>
</dbReference>
<reference evidence="2 3" key="1">
    <citation type="journal article" date="2012" name="BMC Genomics">
        <title>Genome analysis of a simultaneously predatory and prey-independent, novel Bdellovibrio bacteriovorus from the River Tiber, supports in silico predictions of both ancient and recent lateral gene transfer from diverse bacteria.</title>
        <authorList>
            <person name="Hobley L."/>
            <person name="Lerner T.R."/>
            <person name="Williams L.E."/>
            <person name="Lambert C."/>
            <person name="Till R."/>
            <person name="Milner D.S."/>
            <person name="Basford S.M."/>
            <person name="Capeness M.J."/>
            <person name="Fenton A.K."/>
            <person name="Atterbury R.J."/>
            <person name="Harris M.A."/>
            <person name="Sockett R.E."/>
        </authorList>
    </citation>
    <scope>NUCLEOTIDE SEQUENCE [LARGE SCALE GENOMIC DNA]</scope>
    <source>
        <strain evidence="2 3">Tiberius</strain>
    </source>
</reference>
<gene>
    <name evidence="2" type="ORF">Bdt_0665</name>
</gene>
<protein>
    <submittedName>
        <fullName evidence="2">Uncharacterized protein</fullName>
    </submittedName>
</protein>
<dbReference type="HOGENOM" id="CLU_2166010_0_0_7"/>